<dbReference type="RefSeq" id="WP_068347203.1">
    <property type="nucleotide sequence ID" value="NZ_LQBQ01000023.1"/>
</dbReference>
<organism evidence="3 4">
    <name type="scientific">Ruegeria marisrubri</name>
    <dbReference type="NCBI Taxonomy" id="1685379"/>
    <lineage>
        <taxon>Bacteria</taxon>
        <taxon>Pseudomonadati</taxon>
        <taxon>Pseudomonadota</taxon>
        <taxon>Alphaproteobacteria</taxon>
        <taxon>Rhodobacterales</taxon>
        <taxon>Roseobacteraceae</taxon>
        <taxon>Ruegeria</taxon>
    </lineage>
</organism>
<keyword evidence="3" id="KW-0032">Aminotransferase</keyword>
<comment type="similarity">
    <text evidence="1">Belongs to the class-IV pyridoxal-phosphate-dependent aminotransferase family.</text>
</comment>
<accession>A0A0X3TSP2</accession>
<reference evidence="3 4" key="1">
    <citation type="submission" date="2015-12" db="EMBL/GenBank/DDBJ databases">
        <authorList>
            <person name="Shamseldin A."/>
            <person name="Moawad H."/>
            <person name="Abd El-Rahim W.M."/>
            <person name="Sadowsky M.J."/>
        </authorList>
    </citation>
    <scope>NUCLEOTIDE SEQUENCE [LARGE SCALE GENOMIC DNA]</scope>
    <source>
        <strain evidence="3 4">ZGT118</strain>
    </source>
</reference>
<proteinExistence type="inferred from homology"/>
<dbReference type="STRING" id="1685379.AVO45_08850"/>
<dbReference type="GO" id="GO:0009082">
    <property type="term" value="P:branched-chain amino acid biosynthetic process"/>
    <property type="evidence" value="ECO:0007669"/>
    <property type="project" value="UniProtKB-KW"/>
</dbReference>
<dbReference type="InterPro" id="IPR027417">
    <property type="entry name" value="P-loop_NTPase"/>
</dbReference>
<evidence type="ECO:0000313" key="4">
    <source>
        <dbReference type="Proteomes" id="UP000053791"/>
    </source>
</evidence>
<name>A0A0X3TSP2_9RHOB</name>
<dbReference type="AlphaFoldDB" id="A0A0X3TSP2"/>
<dbReference type="SUPFAM" id="SSF52540">
    <property type="entry name" value="P-loop containing nucleoside triphosphate hydrolases"/>
    <property type="match status" value="1"/>
</dbReference>
<evidence type="ECO:0000256" key="2">
    <source>
        <dbReference type="ARBA" id="ARBA00023304"/>
    </source>
</evidence>
<comment type="caution">
    <text evidence="3">The sequence shown here is derived from an EMBL/GenBank/DDBJ whole genome shotgun (WGS) entry which is preliminary data.</text>
</comment>
<sequence>MKIAMWSGPRNLSTAMMYAFGARTDCAVIDEPFYAAYLAMTGLDHPMREEILAAQPQDPEEVARALVGPNPGARPFWYQKHMTQHMIPGVPRDWMRQVRNVFLIRHPARVIASYAAKRENPTLDDIGFRQQAELFDEVQGWGGEPVVIDSHDIREDPAGMLEKLCDAIGVPWSPHMLSWPKGGHKDDGVWAPHWYGAVWNSTGFAGPEGPLPEVPEHLQPVLGAALPHYEKMKAVKL</sequence>
<dbReference type="GO" id="GO:0008483">
    <property type="term" value="F:transaminase activity"/>
    <property type="evidence" value="ECO:0007669"/>
    <property type="project" value="UniProtKB-KW"/>
</dbReference>
<protein>
    <submittedName>
        <fullName evidence="3">Branched-chain amino acid aminotransferase</fullName>
    </submittedName>
</protein>
<keyword evidence="3" id="KW-0808">Transferase</keyword>
<dbReference type="PANTHER" id="PTHR42743:SF11">
    <property type="entry name" value="AMINODEOXYCHORISMATE LYASE"/>
    <property type="match status" value="1"/>
</dbReference>
<keyword evidence="4" id="KW-1185">Reference proteome</keyword>
<dbReference type="Pfam" id="PF19798">
    <property type="entry name" value="Sulfotransfer_5"/>
    <property type="match status" value="1"/>
</dbReference>
<dbReference type="Proteomes" id="UP000053791">
    <property type="component" value="Unassembled WGS sequence"/>
</dbReference>
<keyword evidence="2" id="KW-0028">Amino-acid biosynthesis</keyword>
<dbReference type="EMBL" id="LQBQ01000023">
    <property type="protein sequence ID" value="KUJ78061.1"/>
    <property type="molecule type" value="Genomic_DNA"/>
</dbReference>
<keyword evidence="2" id="KW-0100">Branched-chain amino acid biosynthesis</keyword>
<dbReference type="OrthoDB" id="272985at2"/>
<evidence type="ECO:0000313" key="3">
    <source>
        <dbReference type="EMBL" id="KUJ78061.1"/>
    </source>
</evidence>
<gene>
    <name evidence="3" type="ORF">AVO45_08850</name>
</gene>
<dbReference type="InterPro" id="IPR050571">
    <property type="entry name" value="Class-IV_PLP-Dep_Aminotrnsfr"/>
</dbReference>
<evidence type="ECO:0000256" key="1">
    <source>
        <dbReference type="ARBA" id="ARBA00009320"/>
    </source>
</evidence>
<dbReference type="Gene3D" id="3.40.50.300">
    <property type="entry name" value="P-loop containing nucleotide triphosphate hydrolases"/>
    <property type="match status" value="1"/>
</dbReference>
<dbReference type="PANTHER" id="PTHR42743">
    <property type="entry name" value="AMINO-ACID AMINOTRANSFERASE"/>
    <property type="match status" value="1"/>
</dbReference>